<name>A0A6G0Y605_APHCR</name>
<dbReference type="AlphaFoldDB" id="A0A6G0Y605"/>
<reference evidence="1 2" key="1">
    <citation type="submission" date="2019-08" db="EMBL/GenBank/DDBJ databases">
        <title>Whole genome of Aphis craccivora.</title>
        <authorList>
            <person name="Voronova N.V."/>
            <person name="Shulinski R.S."/>
            <person name="Bandarenka Y.V."/>
            <person name="Zhorov D.G."/>
            <person name="Warner D."/>
        </authorList>
    </citation>
    <scope>NUCLEOTIDE SEQUENCE [LARGE SCALE GENOMIC DNA]</scope>
    <source>
        <strain evidence="1">180601</strain>
        <tissue evidence="1">Whole Body</tissue>
    </source>
</reference>
<dbReference type="EMBL" id="VUJU01006022">
    <property type="protein sequence ID" value="KAF0749646.1"/>
    <property type="molecule type" value="Genomic_DNA"/>
</dbReference>
<comment type="caution">
    <text evidence="1">The sequence shown here is derived from an EMBL/GenBank/DDBJ whole genome shotgun (WGS) entry which is preliminary data.</text>
</comment>
<proteinExistence type="predicted"/>
<dbReference type="OrthoDB" id="6628616at2759"/>
<organism evidence="1 2">
    <name type="scientific">Aphis craccivora</name>
    <name type="common">Cowpea aphid</name>
    <dbReference type="NCBI Taxonomy" id="307492"/>
    <lineage>
        <taxon>Eukaryota</taxon>
        <taxon>Metazoa</taxon>
        <taxon>Ecdysozoa</taxon>
        <taxon>Arthropoda</taxon>
        <taxon>Hexapoda</taxon>
        <taxon>Insecta</taxon>
        <taxon>Pterygota</taxon>
        <taxon>Neoptera</taxon>
        <taxon>Paraneoptera</taxon>
        <taxon>Hemiptera</taxon>
        <taxon>Sternorrhyncha</taxon>
        <taxon>Aphidomorpha</taxon>
        <taxon>Aphidoidea</taxon>
        <taxon>Aphididae</taxon>
        <taxon>Aphidini</taxon>
        <taxon>Aphis</taxon>
        <taxon>Aphis</taxon>
    </lineage>
</organism>
<sequence>MLLKIHKSLIFSKIDYGAPLVSIAKLSLLKTLESVHNSGVRLSIGSFRSIPISSILSIAGIPLFDIRWSELTFKIAARMSRAPKVFNLPPTLFSINTKNMT</sequence>
<evidence type="ECO:0000313" key="2">
    <source>
        <dbReference type="Proteomes" id="UP000478052"/>
    </source>
</evidence>
<dbReference type="Proteomes" id="UP000478052">
    <property type="component" value="Unassembled WGS sequence"/>
</dbReference>
<accession>A0A6G0Y605</accession>
<keyword evidence="2" id="KW-1185">Reference proteome</keyword>
<gene>
    <name evidence="1" type="ORF">FWK35_00019511</name>
</gene>
<evidence type="ECO:0000313" key="1">
    <source>
        <dbReference type="EMBL" id="KAF0749646.1"/>
    </source>
</evidence>
<protein>
    <submittedName>
        <fullName evidence="1">RNase H domain-containing protein</fullName>
    </submittedName>
</protein>